<dbReference type="PROSITE" id="PS00523">
    <property type="entry name" value="SULFATASE_1"/>
    <property type="match status" value="1"/>
</dbReference>
<keyword evidence="7" id="KW-1185">Reference proteome</keyword>
<dbReference type="PROSITE" id="PS51318">
    <property type="entry name" value="TAT"/>
    <property type="match status" value="1"/>
</dbReference>
<dbReference type="Proteomes" id="UP000294739">
    <property type="component" value="Unassembled WGS sequence"/>
</dbReference>
<dbReference type="EMBL" id="SMKZ01000003">
    <property type="protein sequence ID" value="TDE14277.1"/>
    <property type="molecule type" value="Genomic_DNA"/>
</dbReference>
<proteinExistence type="inferred from homology"/>
<evidence type="ECO:0000256" key="1">
    <source>
        <dbReference type="ARBA" id="ARBA00008779"/>
    </source>
</evidence>
<evidence type="ECO:0000256" key="2">
    <source>
        <dbReference type="ARBA" id="ARBA00022723"/>
    </source>
</evidence>
<keyword evidence="4" id="KW-0106">Calcium</keyword>
<dbReference type="AlphaFoldDB" id="A0A4R5DLH1"/>
<dbReference type="GO" id="GO:0004065">
    <property type="term" value="F:arylsulfatase activity"/>
    <property type="evidence" value="ECO:0007669"/>
    <property type="project" value="TreeGrafter"/>
</dbReference>
<dbReference type="InterPro" id="IPR024607">
    <property type="entry name" value="Sulfatase_CS"/>
</dbReference>
<dbReference type="GO" id="GO:0046872">
    <property type="term" value="F:metal ion binding"/>
    <property type="evidence" value="ECO:0007669"/>
    <property type="project" value="UniProtKB-KW"/>
</dbReference>
<keyword evidence="3" id="KW-0378">Hydrolase</keyword>
<evidence type="ECO:0000313" key="6">
    <source>
        <dbReference type="EMBL" id="TDE14277.1"/>
    </source>
</evidence>
<dbReference type="Pfam" id="PF00884">
    <property type="entry name" value="Sulfatase"/>
    <property type="match status" value="1"/>
</dbReference>
<name>A0A4R5DLH1_9ACTN</name>
<dbReference type="RefSeq" id="WP_131891391.1">
    <property type="nucleotide sequence ID" value="NZ_SMKZ01000003.1"/>
</dbReference>
<accession>A0A4R5DLH1</accession>
<comment type="caution">
    <text evidence="6">The sequence shown here is derived from an EMBL/GenBank/DDBJ whole genome shotgun (WGS) entry which is preliminary data.</text>
</comment>
<dbReference type="Gene3D" id="3.40.720.10">
    <property type="entry name" value="Alkaline Phosphatase, subunit A"/>
    <property type="match status" value="1"/>
</dbReference>
<dbReference type="InParanoid" id="A0A4R5DLH1"/>
<dbReference type="InterPro" id="IPR017850">
    <property type="entry name" value="Alkaline_phosphatase_core_sf"/>
</dbReference>
<dbReference type="PROSITE" id="PS00149">
    <property type="entry name" value="SULFATASE_2"/>
    <property type="match status" value="1"/>
</dbReference>
<dbReference type="CDD" id="cd16025">
    <property type="entry name" value="PAS_like"/>
    <property type="match status" value="1"/>
</dbReference>
<dbReference type="InterPro" id="IPR006311">
    <property type="entry name" value="TAT_signal"/>
</dbReference>
<protein>
    <submittedName>
        <fullName evidence="6">Arylsulfatase</fullName>
    </submittedName>
</protein>
<evidence type="ECO:0000313" key="7">
    <source>
        <dbReference type="Proteomes" id="UP000294739"/>
    </source>
</evidence>
<sequence>MTESNTVSRRTLLAGAGALGIGALGAETAGTTPSAGSSASAIGTAACARPNIVMIMADDFGFSDVGCFGGEIATPNIDNLARDGQRFTQLYTYPVCSPTRAALLTGLYPTQAGLGALGNQGTPEYQGHLKESCVTLAQVLGMAGYRTSVSGKWHISPWTLPESLPVGRGFERSFCPVGDRFTYYLPQRYLDGELIGRPDEPGYHVTEAITDHAIASIRQFAAADDPFFVYVPHSAAHYPLHAWPEDIEPYRGRYLGGWGRLREERFERQRALGVIDPDTVLPHPGPGVPDWDSDPDKDWQDSRMAAYAAMVTVMDRGIGRILATLDELGIADNTLVLFFGDNGGAVNEVVPGNNSNVPTLDGSPMIDGNVRGVSPGPHNTWASYGRAWASVSNTPFSRWKNWVHEGGIATPFIARWPASLPGGGIDHRALHVIDFMPTLLELAGASYPTSHDGHAITPMEGESFATVLTDAAGTSGWRRNTPMFWEYNGNRAVRRHRWKLVSEYGAPGAGQWELYDIGTDRTETRNLAATRPDLVADLAGEWQDWKVRVGVRDWEPGDGYRP</sequence>
<feature type="domain" description="Sulfatase N-terminal" evidence="5">
    <location>
        <begin position="50"/>
        <end position="445"/>
    </location>
</feature>
<dbReference type="PANTHER" id="PTHR42693">
    <property type="entry name" value="ARYLSULFATASE FAMILY MEMBER"/>
    <property type="match status" value="1"/>
</dbReference>
<dbReference type="PANTHER" id="PTHR42693:SF53">
    <property type="entry name" value="ENDO-4-O-SULFATASE"/>
    <property type="match status" value="1"/>
</dbReference>
<evidence type="ECO:0000256" key="3">
    <source>
        <dbReference type="ARBA" id="ARBA00022801"/>
    </source>
</evidence>
<gene>
    <name evidence="6" type="ORF">E1269_03740</name>
</gene>
<comment type="similarity">
    <text evidence="1">Belongs to the sulfatase family.</text>
</comment>
<reference evidence="6 7" key="1">
    <citation type="submission" date="2019-03" db="EMBL/GenBank/DDBJ databases">
        <title>Draft genome sequences of novel Actinobacteria.</title>
        <authorList>
            <person name="Sahin N."/>
            <person name="Ay H."/>
            <person name="Saygin H."/>
        </authorList>
    </citation>
    <scope>NUCLEOTIDE SEQUENCE [LARGE SCALE GENOMIC DNA]</scope>
    <source>
        <strain evidence="6 7">5K138</strain>
    </source>
</reference>
<keyword evidence="2" id="KW-0479">Metal-binding</keyword>
<evidence type="ECO:0000256" key="4">
    <source>
        <dbReference type="ARBA" id="ARBA00022837"/>
    </source>
</evidence>
<dbReference type="InterPro" id="IPR000917">
    <property type="entry name" value="Sulfatase_N"/>
</dbReference>
<organism evidence="6 7">
    <name type="scientific">Jiangella asiatica</name>
    <dbReference type="NCBI Taxonomy" id="2530372"/>
    <lineage>
        <taxon>Bacteria</taxon>
        <taxon>Bacillati</taxon>
        <taxon>Actinomycetota</taxon>
        <taxon>Actinomycetes</taxon>
        <taxon>Jiangellales</taxon>
        <taxon>Jiangellaceae</taxon>
        <taxon>Jiangella</taxon>
    </lineage>
</organism>
<dbReference type="Gene3D" id="3.30.1120.10">
    <property type="match status" value="1"/>
</dbReference>
<dbReference type="SUPFAM" id="SSF53649">
    <property type="entry name" value="Alkaline phosphatase-like"/>
    <property type="match status" value="1"/>
</dbReference>
<dbReference type="OrthoDB" id="9777306at2"/>
<dbReference type="InterPro" id="IPR050738">
    <property type="entry name" value="Sulfatase"/>
</dbReference>
<evidence type="ECO:0000259" key="5">
    <source>
        <dbReference type="Pfam" id="PF00884"/>
    </source>
</evidence>